<sequence>MIRYRNAYGIFAENIPAFQASFGTNNRFQNFGTYFRAYKQRVEQLERQAEISITPHLDKRWHKSAYMPDINKEMVKADQQKTQRAYLLGLIHGRLTKIVRDNVELWECHTKNQGRKAITIGSKKVNKQFYDLFQSMSHNPAHVDMIIEHVNKIWEIERHEKIKDGKVDISRHSFVKGCFCCPYK</sequence>
<name>A0A1V1NQG2_9BACT</name>
<reference evidence="2" key="1">
    <citation type="submission" date="2012-11" db="EMBL/GenBank/DDBJ databases">
        <authorList>
            <person name="Lucero-Rivera Y.E."/>
            <person name="Tovar-Ramirez D."/>
        </authorList>
    </citation>
    <scope>NUCLEOTIDE SEQUENCE [LARGE SCALE GENOMIC DNA]</scope>
    <source>
        <strain evidence="2">Araruama</strain>
    </source>
</reference>
<comment type="caution">
    <text evidence="1">The sequence shown here is derived from an EMBL/GenBank/DDBJ whole genome shotgun (WGS) entry which is preliminary data.</text>
</comment>
<gene>
    <name evidence="1" type="ORF">OMM_15304</name>
</gene>
<evidence type="ECO:0000313" key="1">
    <source>
        <dbReference type="EMBL" id="ETR64817.1"/>
    </source>
</evidence>
<dbReference type="AlphaFoldDB" id="A0A1V1NQG2"/>
<accession>A0A1V1NQG2</accession>
<dbReference type="EMBL" id="ATBP01003607">
    <property type="protein sequence ID" value="ETR64817.1"/>
    <property type="molecule type" value="Genomic_DNA"/>
</dbReference>
<proteinExistence type="predicted"/>
<organism evidence="1 2">
    <name type="scientific">Candidatus Magnetoglobus multicellularis str. Araruama</name>
    <dbReference type="NCBI Taxonomy" id="890399"/>
    <lineage>
        <taxon>Bacteria</taxon>
        <taxon>Pseudomonadati</taxon>
        <taxon>Thermodesulfobacteriota</taxon>
        <taxon>Desulfobacteria</taxon>
        <taxon>Desulfobacterales</taxon>
        <taxon>Desulfobacteraceae</taxon>
        <taxon>Candidatus Magnetoglobus</taxon>
    </lineage>
</organism>
<evidence type="ECO:0000313" key="2">
    <source>
        <dbReference type="Proteomes" id="UP000189670"/>
    </source>
</evidence>
<feature type="non-terminal residue" evidence="1">
    <location>
        <position position="184"/>
    </location>
</feature>
<dbReference type="Proteomes" id="UP000189670">
    <property type="component" value="Unassembled WGS sequence"/>
</dbReference>
<protein>
    <submittedName>
        <fullName evidence="1">Uncharacterized protein</fullName>
    </submittedName>
</protein>